<evidence type="ECO:0000313" key="2">
    <source>
        <dbReference type="EMBL" id="AUI67251.1"/>
    </source>
</evidence>
<dbReference type="EMBL" id="CP018889">
    <property type="protein sequence ID" value="AUI67251.1"/>
    <property type="molecule type" value="Genomic_DNA"/>
</dbReference>
<evidence type="ECO:0000256" key="1">
    <source>
        <dbReference type="SAM" id="SignalP"/>
    </source>
</evidence>
<name>A0A2N9Y9X3_9GAMM</name>
<evidence type="ECO:0000313" key="3">
    <source>
        <dbReference type="Proteomes" id="UP000234271"/>
    </source>
</evidence>
<feature type="signal peptide" evidence="1">
    <location>
        <begin position="1"/>
        <end position="23"/>
    </location>
</feature>
<gene>
    <name evidence="2" type="ORF">BLE401_00120</name>
</gene>
<accession>A0A2N9Y9X3</accession>
<dbReference type="KEGG" id="blep:AL038_05850"/>
<proteinExistence type="predicted"/>
<dbReference type="STRING" id="288004.AL038_05850"/>
<organism evidence="2 3">
    <name type="scientific">Beggiatoa leptomitoformis</name>
    <dbReference type="NCBI Taxonomy" id="288004"/>
    <lineage>
        <taxon>Bacteria</taxon>
        <taxon>Pseudomonadati</taxon>
        <taxon>Pseudomonadota</taxon>
        <taxon>Gammaproteobacteria</taxon>
        <taxon>Thiotrichales</taxon>
        <taxon>Thiotrichaceae</taxon>
        <taxon>Beggiatoa</taxon>
    </lineage>
</organism>
<protein>
    <submittedName>
        <fullName evidence="2">Uncharacterized protein</fullName>
    </submittedName>
</protein>
<keyword evidence="1" id="KW-0732">Signal</keyword>
<keyword evidence="3" id="KW-1185">Reference proteome</keyword>
<dbReference type="AlphaFoldDB" id="A0A2N9Y9X3"/>
<dbReference type="Proteomes" id="UP000234271">
    <property type="component" value="Chromosome"/>
</dbReference>
<reference evidence="3" key="1">
    <citation type="submission" date="2016-12" db="EMBL/GenBank/DDBJ databases">
        <title>Complete Genome Sequence of Beggiatoa leptomitiformis D-401.</title>
        <authorList>
            <person name="Fomenkov A."/>
            <person name="Vincze T."/>
            <person name="Grabovich M."/>
            <person name="Anton B.P."/>
            <person name="Dubinina G."/>
            <person name="Orlova M."/>
            <person name="Belousova E."/>
            <person name="Roberts R.J."/>
        </authorList>
    </citation>
    <scope>NUCLEOTIDE SEQUENCE [LARGE SCALE GENOMIC DNA]</scope>
    <source>
        <strain evidence="3">D-401</strain>
    </source>
</reference>
<feature type="chain" id="PRO_5014899586" evidence="1">
    <location>
        <begin position="24"/>
        <end position="485"/>
    </location>
</feature>
<sequence length="485" mass="51432">MKKLTLSLAVATLLKLTPTVATAETFIYGTPDSPKSTGFPIYAIEQPVEAANNYWNVTGNTLVVRFLTIPGYTATASTPLFIKVALRNGVRFTKAPTLLCNTTAGITAATKVSLGTPNTARATFSMKTGYRMHPTSGYCRLVVLSGTVASQTAYYNIGSVKEDKIFSASIEFKNAFNVQKTSYAGTYLTFQQAAAIAASRLDTANVAANAIIDVKESSKKFTTNTLVSQQNAFVGQVSFNNKNEGATAAALRRNTASPLVVSDMLQTALITIQGNPLNNAEKVRLVTAGSVNKCSVGTTVAEAVPTGGSVTFKITPAAVSAGVGICLQVNGTTAIEPGQLTVTMSGVAANDWTPVFGDTALNIHEVKKNGISFRVLNIPAILFTDDNVPQDKAYVRLYNTNTFVTVVRGVMYASTGTQVGETQILGTLNPKEVVVLDGNTLRNLFGLWEGRARLVIDVEAEDFSVQATIRSRSGVLTNLSSEASD</sequence>
<dbReference type="RefSeq" id="WP_062150351.1">
    <property type="nucleotide sequence ID" value="NZ_CP012373.2"/>
</dbReference>